<reference evidence="10" key="1">
    <citation type="submission" date="2021-03" db="EMBL/GenBank/DDBJ databases">
        <authorList>
            <person name="Tagirdzhanova G."/>
        </authorList>
    </citation>
    <scope>NUCLEOTIDE SEQUENCE</scope>
</reference>
<dbReference type="EC" id="1.5.1.3" evidence="2"/>
<evidence type="ECO:0000256" key="1">
    <source>
        <dbReference type="ARBA" id="ARBA00004903"/>
    </source>
</evidence>
<keyword evidence="11" id="KW-1185">Reference proteome</keyword>
<dbReference type="GO" id="GO:0050661">
    <property type="term" value="F:NADP binding"/>
    <property type="evidence" value="ECO:0007669"/>
    <property type="project" value="InterPro"/>
</dbReference>
<dbReference type="EMBL" id="CAJPDR010000192">
    <property type="protein sequence ID" value="CAF9924612.1"/>
    <property type="molecule type" value="Genomic_DNA"/>
</dbReference>
<comment type="similarity">
    <text evidence="7">Belongs to the dihydrofolate reductase family.</text>
</comment>
<sequence>MPPSSSSMPPPLPPLTLIVATTPSLGIGLRGTLPWPPLKPDLAFFARVTKRPPPHLRPCPQSHTSTDLETTKKSRNAVIMGRKTWESLPPKVRPLRGRVNVVVTRNVAGLDVPRGVDGQVLGVGSIEEGLRRLRETYPTRSGDVNEEAEPQTEEQQRQGRDGYVGGERRSEETESVQLGRVFVIGGAEIYRHALEMECCERILWTRLGGEWDCDVSFPEGVLLIEDEGDDARIEGVGEHETRKKWVRRSTEELERWVGEEGVGGVKREGEVEFEVSMLEREGVRESGEIRPNGTYDYEIE</sequence>
<feature type="domain" description="DHFR" evidence="9">
    <location>
        <begin position="14"/>
        <end position="280"/>
    </location>
</feature>
<dbReference type="PROSITE" id="PS51330">
    <property type="entry name" value="DHFR_2"/>
    <property type="match status" value="1"/>
</dbReference>
<evidence type="ECO:0000256" key="2">
    <source>
        <dbReference type="ARBA" id="ARBA00012856"/>
    </source>
</evidence>
<dbReference type="SUPFAM" id="SSF53597">
    <property type="entry name" value="Dihydrofolate reductase-like"/>
    <property type="match status" value="1"/>
</dbReference>
<comment type="pathway">
    <text evidence="1">Cofactor biosynthesis; tetrahydrofolate biosynthesis; 5,6,7,8-tetrahydrofolate from 7,8-dihydrofolate: step 1/1.</text>
</comment>
<dbReference type="GO" id="GO:0046654">
    <property type="term" value="P:tetrahydrofolate biosynthetic process"/>
    <property type="evidence" value="ECO:0007669"/>
    <property type="project" value="UniProtKB-UniPathway"/>
</dbReference>
<dbReference type="CDD" id="cd00209">
    <property type="entry name" value="DHFR"/>
    <property type="match status" value="1"/>
</dbReference>
<dbReference type="GO" id="GO:0046655">
    <property type="term" value="P:folic acid metabolic process"/>
    <property type="evidence" value="ECO:0007669"/>
    <property type="project" value="TreeGrafter"/>
</dbReference>
<dbReference type="PROSITE" id="PS00075">
    <property type="entry name" value="DHFR_1"/>
    <property type="match status" value="1"/>
</dbReference>
<dbReference type="GO" id="GO:0005739">
    <property type="term" value="C:mitochondrion"/>
    <property type="evidence" value="ECO:0007669"/>
    <property type="project" value="TreeGrafter"/>
</dbReference>
<accession>A0A8H3FG52</accession>
<dbReference type="UniPathway" id="UPA00077">
    <property type="reaction ID" value="UER00158"/>
</dbReference>
<evidence type="ECO:0000259" key="9">
    <source>
        <dbReference type="PROSITE" id="PS51330"/>
    </source>
</evidence>
<evidence type="ECO:0000256" key="7">
    <source>
        <dbReference type="RuleBase" id="RU004474"/>
    </source>
</evidence>
<keyword evidence="4" id="KW-0554">One-carbon metabolism</keyword>
<dbReference type="OrthoDB" id="414698at2759"/>
<protein>
    <recommendedName>
        <fullName evidence="3">Dihydrofolate reductase</fullName>
        <ecNumber evidence="2">1.5.1.3</ecNumber>
    </recommendedName>
</protein>
<dbReference type="InterPro" id="IPR024072">
    <property type="entry name" value="DHFR-like_dom_sf"/>
</dbReference>
<proteinExistence type="inferred from homology"/>
<evidence type="ECO:0000256" key="8">
    <source>
        <dbReference type="SAM" id="MobiDB-lite"/>
    </source>
</evidence>
<dbReference type="GO" id="GO:0006730">
    <property type="term" value="P:one-carbon metabolic process"/>
    <property type="evidence" value="ECO:0007669"/>
    <property type="project" value="UniProtKB-KW"/>
</dbReference>
<comment type="caution">
    <text evidence="10">The sequence shown here is derived from an EMBL/GenBank/DDBJ whole genome shotgun (WGS) entry which is preliminary data.</text>
</comment>
<dbReference type="PRINTS" id="PR00070">
    <property type="entry name" value="DHFR"/>
</dbReference>
<feature type="compositionally biased region" description="Basic and acidic residues" evidence="8">
    <location>
        <begin position="154"/>
        <end position="172"/>
    </location>
</feature>
<keyword evidence="6" id="KW-0560">Oxidoreductase</keyword>
<name>A0A8H3FG52_9LECA</name>
<evidence type="ECO:0000256" key="4">
    <source>
        <dbReference type="ARBA" id="ARBA00022563"/>
    </source>
</evidence>
<dbReference type="InterPro" id="IPR001796">
    <property type="entry name" value="DHFR_dom"/>
</dbReference>
<evidence type="ECO:0000313" key="10">
    <source>
        <dbReference type="EMBL" id="CAF9924612.1"/>
    </source>
</evidence>
<evidence type="ECO:0000256" key="5">
    <source>
        <dbReference type="ARBA" id="ARBA00022857"/>
    </source>
</evidence>
<evidence type="ECO:0000256" key="6">
    <source>
        <dbReference type="ARBA" id="ARBA00023002"/>
    </source>
</evidence>
<feature type="region of interest" description="Disordered" evidence="8">
    <location>
        <begin position="134"/>
        <end position="172"/>
    </location>
</feature>
<dbReference type="InterPro" id="IPR012259">
    <property type="entry name" value="DHFR"/>
</dbReference>
<dbReference type="Gene3D" id="3.40.430.10">
    <property type="entry name" value="Dihydrofolate Reductase, subunit A"/>
    <property type="match status" value="1"/>
</dbReference>
<gene>
    <name evidence="10" type="primary">DFR1</name>
    <name evidence="10" type="ORF">ALECFALPRED_002805</name>
</gene>
<keyword evidence="5" id="KW-0521">NADP</keyword>
<dbReference type="PANTHER" id="PTHR48069:SF3">
    <property type="entry name" value="DIHYDROFOLATE REDUCTASE"/>
    <property type="match status" value="1"/>
</dbReference>
<dbReference type="GO" id="GO:0046452">
    <property type="term" value="P:dihydrofolate metabolic process"/>
    <property type="evidence" value="ECO:0007669"/>
    <property type="project" value="TreeGrafter"/>
</dbReference>
<dbReference type="PANTHER" id="PTHR48069">
    <property type="entry name" value="DIHYDROFOLATE REDUCTASE"/>
    <property type="match status" value="1"/>
</dbReference>
<dbReference type="Pfam" id="PF00186">
    <property type="entry name" value="DHFR_1"/>
    <property type="match status" value="1"/>
</dbReference>
<dbReference type="Proteomes" id="UP000664203">
    <property type="component" value="Unassembled WGS sequence"/>
</dbReference>
<evidence type="ECO:0000256" key="3">
    <source>
        <dbReference type="ARBA" id="ARBA00018886"/>
    </source>
</evidence>
<organism evidence="10 11">
    <name type="scientific">Alectoria fallacina</name>
    <dbReference type="NCBI Taxonomy" id="1903189"/>
    <lineage>
        <taxon>Eukaryota</taxon>
        <taxon>Fungi</taxon>
        <taxon>Dikarya</taxon>
        <taxon>Ascomycota</taxon>
        <taxon>Pezizomycotina</taxon>
        <taxon>Lecanoromycetes</taxon>
        <taxon>OSLEUM clade</taxon>
        <taxon>Lecanoromycetidae</taxon>
        <taxon>Lecanorales</taxon>
        <taxon>Lecanorineae</taxon>
        <taxon>Parmeliaceae</taxon>
        <taxon>Alectoria</taxon>
    </lineage>
</organism>
<dbReference type="InterPro" id="IPR017925">
    <property type="entry name" value="DHFR_CS"/>
</dbReference>
<evidence type="ECO:0000313" key="11">
    <source>
        <dbReference type="Proteomes" id="UP000664203"/>
    </source>
</evidence>
<dbReference type="AlphaFoldDB" id="A0A8H3FG52"/>
<dbReference type="GO" id="GO:0004146">
    <property type="term" value="F:dihydrofolate reductase activity"/>
    <property type="evidence" value="ECO:0007669"/>
    <property type="project" value="UniProtKB-EC"/>
</dbReference>